<comment type="caution">
    <text evidence="1">The sequence shown here is derived from an EMBL/GenBank/DDBJ whole genome shotgun (WGS) entry which is preliminary data.</text>
</comment>
<keyword evidence="2" id="KW-1185">Reference proteome</keyword>
<feature type="non-terminal residue" evidence="1">
    <location>
        <position position="1"/>
    </location>
</feature>
<protein>
    <submittedName>
        <fullName evidence="1">Uncharacterized protein</fullName>
    </submittedName>
</protein>
<accession>Q7R7E1</accession>
<dbReference type="Proteomes" id="UP000008553">
    <property type="component" value="Unassembled WGS sequence"/>
</dbReference>
<gene>
    <name evidence="1" type="ORF">PY07646</name>
</gene>
<proteinExistence type="predicted"/>
<organism evidence="1 2">
    <name type="scientific">Plasmodium yoelii yoelii</name>
    <dbReference type="NCBI Taxonomy" id="73239"/>
    <lineage>
        <taxon>Eukaryota</taxon>
        <taxon>Sar</taxon>
        <taxon>Alveolata</taxon>
        <taxon>Apicomplexa</taxon>
        <taxon>Aconoidasida</taxon>
        <taxon>Haemosporida</taxon>
        <taxon>Plasmodiidae</taxon>
        <taxon>Plasmodium</taxon>
        <taxon>Plasmodium (Vinckeia)</taxon>
    </lineage>
</organism>
<dbReference type="PaxDb" id="73239-Q7R7E1"/>
<reference evidence="1 2" key="1">
    <citation type="journal article" date="2002" name="Nature">
        <title>Genome sequence and comparative analysis of the model rodent malaria parasite Plasmodium yoelii yoelii.</title>
        <authorList>
            <person name="Carlton J.M."/>
            <person name="Angiuoli S.V."/>
            <person name="Suh B.B."/>
            <person name="Kooij T.W."/>
            <person name="Pertea M."/>
            <person name="Silva J.C."/>
            <person name="Ermolaeva M.D."/>
            <person name="Allen J.E."/>
            <person name="Selengut J.D."/>
            <person name="Koo H.L."/>
            <person name="Peterson J.D."/>
            <person name="Pop M."/>
            <person name="Kosack D.S."/>
            <person name="Shumway M.F."/>
            <person name="Bidwell S.L."/>
            <person name="Shallom S.J."/>
            <person name="van Aken S.E."/>
            <person name="Riedmuller S.B."/>
            <person name="Feldblyum T.V."/>
            <person name="Cho J.K."/>
            <person name="Quackenbush J."/>
            <person name="Sedegah M."/>
            <person name="Shoaibi A."/>
            <person name="Cummings L.M."/>
            <person name="Florens L."/>
            <person name="Yates J.R."/>
            <person name="Raine J.D."/>
            <person name="Sinden R.E."/>
            <person name="Harris M.A."/>
            <person name="Cunningham D.A."/>
            <person name="Preiser P.R."/>
            <person name="Bergman L.W."/>
            <person name="Vaidya A.B."/>
            <person name="van Lin L.H."/>
            <person name="Janse C.J."/>
            <person name="Waters A.P."/>
            <person name="Smith H.O."/>
            <person name="White O.R."/>
            <person name="Salzberg S.L."/>
            <person name="Venter J.C."/>
            <person name="Fraser C.M."/>
            <person name="Hoffman S.L."/>
            <person name="Gardner M.J."/>
            <person name="Carucci D.J."/>
        </authorList>
    </citation>
    <scope>NUCLEOTIDE SEQUENCE [LARGE SCALE GENOMIC DNA]</scope>
    <source>
        <strain evidence="1 2">17XNL</strain>
    </source>
</reference>
<evidence type="ECO:0000313" key="1">
    <source>
        <dbReference type="EMBL" id="EAA20148.1"/>
    </source>
</evidence>
<name>Q7R7E1_PLAYO</name>
<dbReference type="AlphaFoldDB" id="Q7R7E1"/>
<sequence>LLLEYFIKLYIWEYNNNNNNNAFYLLYYL</sequence>
<dbReference type="InParanoid" id="Q7R7E1"/>
<evidence type="ECO:0000313" key="2">
    <source>
        <dbReference type="Proteomes" id="UP000008553"/>
    </source>
</evidence>
<dbReference type="EMBL" id="AABL01002846">
    <property type="protein sequence ID" value="EAA20148.1"/>
    <property type="molecule type" value="Genomic_DNA"/>
</dbReference>